<dbReference type="InterPro" id="IPR007922">
    <property type="entry name" value="DciA-like"/>
</dbReference>
<evidence type="ECO:0000313" key="2">
    <source>
        <dbReference type="Proteomes" id="UP000032544"/>
    </source>
</evidence>
<proteinExistence type="predicted"/>
<sequence length="96" mass="11551">MRRSNTQSLSEVLKQYIEENRIERKLKEVDIVQGWENLLGKTIARYTRNIYIQNRILYVEITSSVVKNELFLMREEICRRINENAGDEMITRIVFK</sequence>
<gene>
    <name evidence="1" type="ORF">LH29_21065</name>
</gene>
<reference evidence="1 2" key="1">
    <citation type="submission" date="2014-09" db="EMBL/GenBank/DDBJ databases">
        <title>Draft Genome Sequence of Draconibacterium sp. JN14CK-3.</title>
        <authorList>
            <person name="Dong C."/>
            <person name="Lai Q."/>
            <person name="Shao Z."/>
        </authorList>
    </citation>
    <scope>NUCLEOTIDE SEQUENCE [LARGE SCALE GENOMIC DNA]</scope>
    <source>
        <strain evidence="1 2">JN14CK-3</strain>
    </source>
</reference>
<dbReference type="AlphaFoldDB" id="A0A0D8J6A4"/>
<organism evidence="1 2">
    <name type="scientific">Draconibacterium sediminis</name>
    <dbReference type="NCBI Taxonomy" id="1544798"/>
    <lineage>
        <taxon>Bacteria</taxon>
        <taxon>Pseudomonadati</taxon>
        <taxon>Bacteroidota</taxon>
        <taxon>Bacteroidia</taxon>
        <taxon>Marinilabiliales</taxon>
        <taxon>Prolixibacteraceae</taxon>
        <taxon>Draconibacterium</taxon>
    </lineage>
</organism>
<evidence type="ECO:0008006" key="3">
    <source>
        <dbReference type="Google" id="ProtNLM"/>
    </source>
</evidence>
<keyword evidence="2" id="KW-1185">Reference proteome</keyword>
<dbReference type="RefSeq" id="WP_045033071.1">
    <property type="nucleotide sequence ID" value="NZ_CAJXKZ010000001.1"/>
</dbReference>
<dbReference type="OrthoDB" id="9796545at2"/>
<protein>
    <recommendedName>
        <fullName evidence="3">RNA-binding protein</fullName>
    </recommendedName>
</protein>
<accession>A0A0D8J6A4</accession>
<name>A0A0D8J6A4_9BACT</name>
<dbReference type="EMBL" id="JRHC01000006">
    <property type="protein sequence ID" value="KJF42284.1"/>
    <property type="molecule type" value="Genomic_DNA"/>
</dbReference>
<dbReference type="Pfam" id="PF05258">
    <property type="entry name" value="DciA"/>
    <property type="match status" value="1"/>
</dbReference>
<dbReference type="PANTHER" id="PTHR36456">
    <property type="entry name" value="UPF0232 PROTEIN SCO3875"/>
    <property type="match status" value="1"/>
</dbReference>
<comment type="caution">
    <text evidence="1">The sequence shown here is derived from an EMBL/GenBank/DDBJ whole genome shotgun (WGS) entry which is preliminary data.</text>
</comment>
<dbReference type="Proteomes" id="UP000032544">
    <property type="component" value="Unassembled WGS sequence"/>
</dbReference>
<evidence type="ECO:0000313" key="1">
    <source>
        <dbReference type="EMBL" id="KJF42284.1"/>
    </source>
</evidence>
<dbReference type="PANTHER" id="PTHR36456:SF1">
    <property type="entry name" value="UPF0232 PROTEIN SCO3875"/>
    <property type="match status" value="1"/>
</dbReference>
<dbReference type="STRING" id="1544798.LH29_21065"/>